<dbReference type="CTD" id="20209295"/>
<reference evidence="5" key="1">
    <citation type="submission" date="2012-12" db="EMBL/GenBank/DDBJ databases">
        <authorList>
            <person name="Hellsten U."/>
            <person name="Grimwood J."/>
            <person name="Chapman J.A."/>
            <person name="Shapiro H."/>
            <person name="Aerts A."/>
            <person name="Otillar R.P."/>
            <person name="Terry A.Y."/>
            <person name="Boore J.L."/>
            <person name="Simakov O."/>
            <person name="Marletaz F."/>
            <person name="Cho S.-J."/>
            <person name="Edsinger-Gonzales E."/>
            <person name="Havlak P."/>
            <person name="Kuo D.-H."/>
            <person name="Larsson T."/>
            <person name="Lv J."/>
            <person name="Arendt D."/>
            <person name="Savage R."/>
            <person name="Osoegawa K."/>
            <person name="de Jong P."/>
            <person name="Lindberg D.R."/>
            <person name="Seaver E.C."/>
            <person name="Weisblat D.A."/>
            <person name="Putnam N.H."/>
            <person name="Grigoriev I.V."/>
            <person name="Rokhsar D.S."/>
        </authorList>
    </citation>
    <scope>NUCLEOTIDE SEQUENCE</scope>
</reference>
<dbReference type="GeneID" id="20209295"/>
<evidence type="ECO:0000313" key="5">
    <source>
        <dbReference type="Proteomes" id="UP000015101"/>
    </source>
</evidence>
<sequence>MRQIRKVLTMLMLGVVVIMIVAYFVDRYGAIRQMKFIHEAEKNFEENYRKTKLNVHLPPRNKGRPNLRSYDHRSWPQTGTPYIIDKLLRNKTNGFFIECGAADGETQSNTLFFEVLRNWTGLLIEANDESFATLLTKNRNVYAYHGCLSTSKIVADYQFVPIFLVGGIGKSYDKTHPKNWNKAQTKECIPLSYLFHHLNITHVDYFSLDTEGSELEILKTLDFNEVRIDILGVEYAIFLGDEAEMEEKRQRLVKFFEETNLYYRTNISHSQDEFFYRKDFNIGN</sequence>
<dbReference type="SUPFAM" id="SSF53335">
    <property type="entry name" value="S-adenosyl-L-methionine-dependent methyltransferases"/>
    <property type="match status" value="1"/>
</dbReference>
<keyword evidence="1" id="KW-0812">Transmembrane</keyword>
<dbReference type="PANTHER" id="PTHR34009">
    <property type="entry name" value="PROTEIN STAR"/>
    <property type="match status" value="1"/>
</dbReference>
<dbReference type="EMBL" id="AMQM01009101">
    <property type="status" value="NOT_ANNOTATED_CDS"/>
    <property type="molecule type" value="Genomic_DNA"/>
</dbReference>
<dbReference type="Gene3D" id="3.40.50.150">
    <property type="entry name" value="Vaccinia Virus protein VP39"/>
    <property type="match status" value="1"/>
</dbReference>
<feature type="transmembrane region" description="Helical" evidence="1">
    <location>
        <begin position="7"/>
        <end position="25"/>
    </location>
</feature>
<keyword evidence="5" id="KW-1185">Reference proteome</keyword>
<keyword evidence="1" id="KW-0472">Membrane</keyword>
<evidence type="ECO:0000259" key="2">
    <source>
        <dbReference type="Pfam" id="PF05050"/>
    </source>
</evidence>
<dbReference type="Proteomes" id="UP000015101">
    <property type="component" value="Unassembled WGS sequence"/>
</dbReference>
<name>T1FKE6_HELRO</name>
<dbReference type="GO" id="GO:0005789">
    <property type="term" value="C:endoplasmic reticulum membrane"/>
    <property type="evidence" value="ECO:0000318"/>
    <property type="project" value="GO_Central"/>
</dbReference>
<dbReference type="InterPro" id="IPR029063">
    <property type="entry name" value="SAM-dependent_MTases_sf"/>
</dbReference>
<feature type="domain" description="Methyltransferase FkbM" evidence="2">
    <location>
        <begin position="98"/>
        <end position="237"/>
    </location>
</feature>
<dbReference type="RefSeq" id="XP_009012261.1">
    <property type="nucleotide sequence ID" value="XM_009014013.1"/>
</dbReference>
<dbReference type="HOGENOM" id="CLU_062907_0_0_1"/>
<organism evidence="4 5">
    <name type="scientific">Helobdella robusta</name>
    <name type="common">Californian leech</name>
    <dbReference type="NCBI Taxonomy" id="6412"/>
    <lineage>
        <taxon>Eukaryota</taxon>
        <taxon>Metazoa</taxon>
        <taxon>Spiralia</taxon>
        <taxon>Lophotrochozoa</taxon>
        <taxon>Annelida</taxon>
        <taxon>Clitellata</taxon>
        <taxon>Hirudinea</taxon>
        <taxon>Rhynchobdellida</taxon>
        <taxon>Glossiphoniidae</taxon>
        <taxon>Helobdella</taxon>
    </lineage>
</organism>
<dbReference type="EMBL" id="KB095946">
    <property type="protein sequence ID" value="ESO09637.1"/>
    <property type="molecule type" value="Genomic_DNA"/>
</dbReference>
<dbReference type="InParanoid" id="T1FKE6"/>
<dbReference type="GO" id="GO:0016197">
    <property type="term" value="P:endosomal transport"/>
    <property type="evidence" value="ECO:0000318"/>
    <property type="project" value="GO_Central"/>
</dbReference>
<accession>T1FKE6</accession>
<dbReference type="InterPro" id="IPR053202">
    <property type="entry name" value="EGF_Rcpt_Signaling_Reg"/>
</dbReference>
<gene>
    <name evidence="4" type="primary">20209295</name>
    <name evidence="3" type="ORF">HELRODRAFT_183999</name>
</gene>
<protein>
    <recommendedName>
        <fullName evidence="2">Methyltransferase FkbM domain-containing protein</fullName>
    </recommendedName>
</protein>
<dbReference type="OMA" id="AYFVDRY"/>
<reference evidence="3 5" key="2">
    <citation type="journal article" date="2013" name="Nature">
        <title>Insights into bilaterian evolution from three spiralian genomes.</title>
        <authorList>
            <person name="Simakov O."/>
            <person name="Marletaz F."/>
            <person name="Cho S.J."/>
            <person name="Edsinger-Gonzales E."/>
            <person name="Havlak P."/>
            <person name="Hellsten U."/>
            <person name="Kuo D.H."/>
            <person name="Larsson T."/>
            <person name="Lv J."/>
            <person name="Arendt D."/>
            <person name="Savage R."/>
            <person name="Osoegawa K."/>
            <person name="de Jong P."/>
            <person name="Grimwood J."/>
            <person name="Chapman J.A."/>
            <person name="Shapiro H."/>
            <person name="Aerts A."/>
            <person name="Otillar R.P."/>
            <person name="Terry A.Y."/>
            <person name="Boore J.L."/>
            <person name="Grigoriev I.V."/>
            <person name="Lindberg D.R."/>
            <person name="Seaver E.C."/>
            <person name="Weisblat D.A."/>
            <person name="Putnam N.H."/>
            <person name="Rokhsar D.S."/>
        </authorList>
    </citation>
    <scope>NUCLEOTIDE SEQUENCE</scope>
</reference>
<dbReference type="KEGG" id="hro:HELRODRAFT_183999"/>
<dbReference type="GO" id="GO:0005794">
    <property type="term" value="C:Golgi apparatus"/>
    <property type="evidence" value="ECO:0000318"/>
    <property type="project" value="GO_Central"/>
</dbReference>
<evidence type="ECO:0000313" key="3">
    <source>
        <dbReference type="EMBL" id="ESO09637.1"/>
    </source>
</evidence>
<dbReference type="GO" id="GO:0031902">
    <property type="term" value="C:late endosome membrane"/>
    <property type="evidence" value="ECO:0000318"/>
    <property type="project" value="GO_Central"/>
</dbReference>
<reference evidence="4" key="3">
    <citation type="submission" date="2015-06" db="UniProtKB">
        <authorList>
            <consortium name="EnsemblMetazoa"/>
        </authorList>
    </citation>
    <scope>IDENTIFICATION</scope>
</reference>
<dbReference type="EnsemblMetazoa" id="HelroT183999">
    <property type="protein sequence ID" value="HelroP183999"/>
    <property type="gene ID" value="HelroG183999"/>
</dbReference>
<keyword evidence="1" id="KW-1133">Transmembrane helix</keyword>
<dbReference type="InterPro" id="IPR006342">
    <property type="entry name" value="FkbM_mtfrase"/>
</dbReference>
<dbReference type="PANTHER" id="PTHR34009:SF2">
    <property type="entry name" value="PROTEIN STAR"/>
    <property type="match status" value="1"/>
</dbReference>
<dbReference type="GO" id="GO:0006888">
    <property type="term" value="P:endoplasmic reticulum to Golgi vesicle-mediated transport"/>
    <property type="evidence" value="ECO:0000318"/>
    <property type="project" value="GO_Central"/>
</dbReference>
<proteinExistence type="predicted"/>
<evidence type="ECO:0000313" key="4">
    <source>
        <dbReference type="EnsemblMetazoa" id="HelroP183999"/>
    </source>
</evidence>
<dbReference type="OrthoDB" id="6352234at2759"/>
<dbReference type="AlphaFoldDB" id="T1FKE6"/>
<dbReference type="Pfam" id="PF05050">
    <property type="entry name" value="Methyltransf_21"/>
    <property type="match status" value="1"/>
</dbReference>
<evidence type="ECO:0000256" key="1">
    <source>
        <dbReference type="SAM" id="Phobius"/>
    </source>
</evidence>
<dbReference type="eggNOG" id="ENOG502S9MM">
    <property type="taxonomic scope" value="Eukaryota"/>
</dbReference>
<dbReference type="GO" id="GO:0005886">
    <property type="term" value="C:plasma membrane"/>
    <property type="evidence" value="ECO:0000318"/>
    <property type="project" value="GO_Central"/>
</dbReference>